<dbReference type="CDD" id="cd00616">
    <property type="entry name" value="AHBA_syn"/>
    <property type="match status" value="1"/>
</dbReference>
<dbReference type="PANTHER" id="PTHR30244">
    <property type="entry name" value="TRANSAMINASE"/>
    <property type="match status" value="1"/>
</dbReference>
<dbReference type="RefSeq" id="WP_097146111.1">
    <property type="nucleotide sequence ID" value="NZ_OBEA01000004.1"/>
</dbReference>
<dbReference type="InterPro" id="IPR000653">
    <property type="entry name" value="DegT/StrS_aminotransferase"/>
</dbReference>
<dbReference type="PANTHER" id="PTHR30244:SF34">
    <property type="entry name" value="DTDP-4-AMINO-4,6-DIDEOXYGALACTOSE TRANSAMINASE"/>
    <property type="match status" value="1"/>
</dbReference>
<keyword evidence="2" id="KW-0663">Pyridoxal phosphate</keyword>
<dbReference type="EMBL" id="PGTD01000023">
    <property type="protein sequence ID" value="PJE25833.1"/>
    <property type="molecule type" value="Genomic_DNA"/>
</dbReference>
<dbReference type="SUPFAM" id="SSF53383">
    <property type="entry name" value="PLP-dependent transferases"/>
    <property type="match status" value="1"/>
</dbReference>
<dbReference type="InterPro" id="IPR015424">
    <property type="entry name" value="PyrdxlP-dep_Trfase"/>
</dbReference>
<comment type="similarity">
    <text evidence="1 2">Belongs to the DegT/DnrJ/EryC1 family.</text>
</comment>
<proteinExistence type="inferred from homology"/>
<evidence type="ECO:0000313" key="3">
    <source>
        <dbReference type="EMBL" id="PJE25833.1"/>
    </source>
</evidence>
<dbReference type="Pfam" id="PF01041">
    <property type="entry name" value="DegT_DnrJ_EryC1"/>
    <property type="match status" value="1"/>
</dbReference>
<dbReference type="NCBIfam" id="TIGR02379">
    <property type="entry name" value="ECA_wecE"/>
    <property type="match status" value="1"/>
</dbReference>
<dbReference type="PIRSF" id="PIRSF000390">
    <property type="entry name" value="PLP_StrS"/>
    <property type="match status" value="1"/>
</dbReference>
<dbReference type="Gene3D" id="3.90.1150.10">
    <property type="entry name" value="Aspartate Aminotransferase, domain 1"/>
    <property type="match status" value="1"/>
</dbReference>
<comment type="caution">
    <text evidence="3">The sequence shown here is derived from an EMBL/GenBank/DDBJ whole genome shotgun (WGS) entry which is preliminary data.</text>
</comment>
<sequence length="408" mass="44755">MRVFLGALRHLRPAETFWRPCLIPFCRQYLVGTEENEIANAIKNRSIAAPGPYSELCEALISDQVGKAPALLVPSCTAALEMAAILLNLQPGDEVIMPSFTFSTTATSVVLRGARPVFVDVDPSTFNLDPEAVARAIGPSTRAIFVVHYAGVPADMESLLLIAREHGIKLVEDAAQAYGSFYNGQPAGSHGHLSCFSFHGTKNISSGEGGALVINDRDLLERAEIIREKGTDRAKFLTGQTAFYTWQDIGSSMVVNEMTAAFLSVQLRAAAHITERRLEQWRRYKAALAEPAAQGHFSLPDPPRNCKHNAHCFFVVLPSREIRADLMQHLRAFGINAVSHYVPLHSSPAGQRFGRQVGPMPNTQRAADCLLRLPLWHDLGSDQEVVIEAILDWCSKEGSRNAYAQIGQ</sequence>
<dbReference type="Gene3D" id="3.40.640.10">
    <property type="entry name" value="Type I PLP-dependent aspartate aminotransferase-like (Major domain)"/>
    <property type="match status" value="1"/>
</dbReference>
<dbReference type="Proteomes" id="UP000231702">
    <property type="component" value="Unassembled WGS sequence"/>
</dbReference>
<organism evidence="3 4">
    <name type="scientific">Pseudooceanicola antarcticus</name>
    <dbReference type="NCBI Taxonomy" id="1247613"/>
    <lineage>
        <taxon>Bacteria</taxon>
        <taxon>Pseudomonadati</taxon>
        <taxon>Pseudomonadota</taxon>
        <taxon>Alphaproteobacteria</taxon>
        <taxon>Rhodobacterales</taxon>
        <taxon>Paracoccaceae</taxon>
        <taxon>Pseudooceanicola</taxon>
    </lineage>
</organism>
<evidence type="ECO:0000256" key="1">
    <source>
        <dbReference type="ARBA" id="ARBA00037999"/>
    </source>
</evidence>
<accession>A0ABX4MJ03</accession>
<evidence type="ECO:0000313" key="4">
    <source>
        <dbReference type="Proteomes" id="UP000231702"/>
    </source>
</evidence>
<dbReference type="InterPro" id="IPR015422">
    <property type="entry name" value="PyrdxlP-dep_Trfase_small"/>
</dbReference>
<dbReference type="InterPro" id="IPR012749">
    <property type="entry name" value="WecE-like"/>
</dbReference>
<name>A0ABX4MJ03_9RHOB</name>
<protein>
    <submittedName>
        <fullName evidence="3">dTDP-4-amino-4,6-dideoxygalactose transaminase</fullName>
    </submittedName>
</protein>
<reference evidence="3 4" key="1">
    <citation type="journal article" date="2018" name="Int. J. Syst. Evol. Microbiol.">
        <title>Pseudooceanicola lipolyticus sp. nov., a marine alphaproteobacterium, reclassification of Oceanicola flagellatus as Pseudooceanicola flagellatus comb. nov. and emended description of the genus Pseudooceanicola.</title>
        <authorList>
            <person name="Huang M.-M."/>
            <person name="Guo L.-L."/>
            <person name="Wu Y.-H."/>
            <person name="Lai Q.-L."/>
            <person name="Shao Z.-Z."/>
            <person name="Wang C.-S."/>
            <person name="Wu M."/>
            <person name="Xu X.-W."/>
        </authorList>
    </citation>
    <scope>NUCLEOTIDE SEQUENCE [LARGE SCALE GENOMIC DNA]</scope>
    <source>
        <strain evidence="3 4">Ar-45</strain>
    </source>
</reference>
<dbReference type="InterPro" id="IPR015421">
    <property type="entry name" value="PyrdxlP-dep_Trfase_major"/>
</dbReference>
<gene>
    <name evidence="3" type="ORF">CVM39_19210</name>
</gene>
<keyword evidence="4" id="KW-1185">Reference proteome</keyword>
<evidence type="ECO:0000256" key="2">
    <source>
        <dbReference type="RuleBase" id="RU004508"/>
    </source>
</evidence>
<dbReference type="NCBIfam" id="NF008687">
    <property type="entry name" value="PRK11706.1"/>
    <property type="match status" value="1"/>
</dbReference>